<protein>
    <submittedName>
        <fullName evidence="1">Uncharacterized protein</fullName>
    </submittedName>
</protein>
<proteinExistence type="predicted"/>
<gene>
    <name evidence="1" type="ORF">QAD02_010697</name>
</gene>
<name>A0ACC2NVT8_9HYME</name>
<sequence>MSYCSEKCKSEAWEQYHDVECTILHLQVLFGQSSRENPFSQIGFRILIAAIRQTGSLSALKANLEAIDELKGKRMTDCLVREKNSDYRHVYFLPNRASDFELDVYSDMSVINLFILAKIPSALVEFSKFHYSNLAELEKNDDVVFLAALLLKLCAVTASNCRAPIEKGAPIFDSICTIFSDVPKEIRQMSYEERMRASCHCQACEEDWPIMNFVEKPYEEMTDLSTQGQKVFEEIKKVDEEFFSQASSDEDYQRAKRISKFSKIVGDIIKDSPLPSKITMSAINCLVELMTTAHGFEKPQVPNECNHQ</sequence>
<reference evidence="1" key="1">
    <citation type="submission" date="2023-04" db="EMBL/GenBank/DDBJ databases">
        <title>A chromosome-level genome assembly of the parasitoid wasp Eretmocerus hayati.</title>
        <authorList>
            <person name="Zhong Y."/>
            <person name="Liu S."/>
            <person name="Liu Y."/>
        </authorList>
    </citation>
    <scope>NUCLEOTIDE SEQUENCE</scope>
    <source>
        <strain evidence="1">ZJU_SS_LIU_2023</strain>
    </source>
</reference>
<evidence type="ECO:0000313" key="1">
    <source>
        <dbReference type="EMBL" id="KAJ8674911.1"/>
    </source>
</evidence>
<dbReference type="EMBL" id="CM056742">
    <property type="protein sequence ID" value="KAJ8674911.1"/>
    <property type="molecule type" value="Genomic_DNA"/>
</dbReference>
<accession>A0ACC2NVT8</accession>
<dbReference type="Proteomes" id="UP001239111">
    <property type="component" value="Chromosome 2"/>
</dbReference>
<organism evidence="1 2">
    <name type="scientific">Eretmocerus hayati</name>
    <dbReference type="NCBI Taxonomy" id="131215"/>
    <lineage>
        <taxon>Eukaryota</taxon>
        <taxon>Metazoa</taxon>
        <taxon>Ecdysozoa</taxon>
        <taxon>Arthropoda</taxon>
        <taxon>Hexapoda</taxon>
        <taxon>Insecta</taxon>
        <taxon>Pterygota</taxon>
        <taxon>Neoptera</taxon>
        <taxon>Endopterygota</taxon>
        <taxon>Hymenoptera</taxon>
        <taxon>Apocrita</taxon>
        <taxon>Proctotrupomorpha</taxon>
        <taxon>Chalcidoidea</taxon>
        <taxon>Aphelinidae</taxon>
        <taxon>Aphelininae</taxon>
        <taxon>Eretmocerus</taxon>
    </lineage>
</organism>
<evidence type="ECO:0000313" key="2">
    <source>
        <dbReference type="Proteomes" id="UP001239111"/>
    </source>
</evidence>
<comment type="caution">
    <text evidence="1">The sequence shown here is derived from an EMBL/GenBank/DDBJ whole genome shotgun (WGS) entry which is preliminary data.</text>
</comment>
<keyword evidence="2" id="KW-1185">Reference proteome</keyword>